<feature type="region of interest" description="Disordered" evidence="1">
    <location>
        <begin position="13"/>
        <end position="33"/>
    </location>
</feature>
<proteinExistence type="predicted"/>
<organism evidence="2 3">
    <name type="scientific">Ceratopteris richardii</name>
    <name type="common">Triangle waterfern</name>
    <dbReference type="NCBI Taxonomy" id="49495"/>
    <lineage>
        <taxon>Eukaryota</taxon>
        <taxon>Viridiplantae</taxon>
        <taxon>Streptophyta</taxon>
        <taxon>Embryophyta</taxon>
        <taxon>Tracheophyta</taxon>
        <taxon>Polypodiopsida</taxon>
        <taxon>Polypodiidae</taxon>
        <taxon>Polypodiales</taxon>
        <taxon>Pteridineae</taxon>
        <taxon>Pteridaceae</taxon>
        <taxon>Parkerioideae</taxon>
        <taxon>Ceratopteris</taxon>
    </lineage>
</organism>
<dbReference type="AlphaFoldDB" id="A0A8T2QCB1"/>
<dbReference type="Proteomes" id="UP000825935">
    <property type="component" value="Chromosome 36"/>
</dbReference>
<protein>
    <submittedName>
        <fullName evidence="2">Uncharacterized protein</fullName>
    </submittedName>
</protein>
<dbReference type="EMBL" id="CM035441">
    <property type="protein sequence ID" value="KAH7281235.1"/>
    <property type="molecule type" value="Genomic_DNA"/>
</dbReference>
<evidence type="ECO:0000313" key="2">
    <source>
        <dbReference type="EMBL" id="KAH7281235.1"/>
    </source>
</evidence>
<evidence type="ECO:0000313" key="3">
    <source>
        <dbReference type="Proteomes" id="UP000825935"/>
    </source>
</evidence>
<gene>
    <name evidence="2" type="ORF">KP509_36G036600</name>
</gene>
<name>A0A8T2QCB1_CERRI</name>
<keyword evidence="3" id="KW-1185">Reference proteome</keyword>
<sequence>MFHTALASFSSLGKNSKLHKAPRKYRKRKSRAKPRPFVRELIAQDELSFRKLVIQFTSASTAEEQSRCPDGALSVGLPGSSCSVHGGLFLMRSDAPAPFEDIRDHCTAATDSTSFFPPLRRLGKTILGRHDRIRTSRTVASSSGSGRSSERSKVTPKPRNRKSRAKPKPLVRQLIALDNLNFKKLVLQFTGKPAEAERSHSLDTEVSGQPELQLSVDSGIPQEACSVKHDFSVNKTLPPNAYIAEILKTIESISACLFSSSSDTQVPAPLGSTAQNVVLISSQNLHAHSERS</sequence>
<reference evidence="2" key="1">
    <citation type="submission" date="2021-08" db="EMBL/GenBank/DDBJ databases">
        <title>WGS assembly of Ceratopteris richardii.</title>
        <authorList>
            <person name="Marchant D.B."/>
            <person name="Chen G."/>
            <person name="Jenkins J."/>
            <person name="Shu S."/>
            <person name="Leebens-Mack J."/>
            <person name="Grimwood J."/>
            <person name="Schmutz J."/>
            <person name="Soltis P."/>
            <person name="Soltis D."/>
            <person name="Chen Z.-H."/>
        </authorList>
    </citation>
    <scope>NUCLEOTIDE SEQUENCE</scope>
    <source>
        <strain evidence="2">Whitten #5841</strain>
        <tissue evidence="2">Leaf</tissue>
    </source>
</reference>
<accession>A0A8T2QCB1</accession>
<feature type="compositionally biased region" description="Basic residues" evidence="1">
    <location>
        <begin position="16"/>
        <end position="33"/>
    </location>
</feature>
<comment type="caution">
    <text evidence="2">The sequence shown here is derived from an EMBL/GenBank/DDBJ whole genome shotgun (WGS) entry which is preliminary data.</text>
</comment>
<feature type="compositionally biased region" description="Basic residues" evidence="1">
    <location>
        <begin position="154"/>
        <end position="168"/>
    </location>
</feature>
<feature type="compositionally biased region" description="Low complexity" evidence="1">
    <location>
        <begin position="136"/>
        <end position="147"/>
    </location>
</feature>
<feature type="region of interest" description="Disordered" evidence="1">
    <location>
        <begin position="127"/>
        <end position="168"/>
    </location>
</feature>
<evidence type="ECO:0000256" key="1">
    <source>
        <dbReference type="SAM" id="MobiDB-lite"/>
    </source>
</evidence>